<name>A0ABU6YQY2_9FABA</name>
<evidence type="ECO:0000313" key="3">
    <source>
        <dbReference type="Proteomes" id="UP001341840"/>
    </source>
</evidence>
<sequence length="124" mass="13723">MQEIQSPPIDEDEPPLFGDPDDDDTASDPPNLREQVTLLNMEISQQAEAHAQRVAAVEAICAEKVQSLKSIVQMQSQEVFELRRAYSDMYSFLTQMRSSGSSVAVMPDMLPSPPPLPRPPPARS</sequence>
<protein>
    <submittedName>
        <fullName evidence="2">Uncharacterized protein</fullName>
    </submittedName>
</protein>
<reference evidence="2 3" key="1">
    <citation type="journal article" date="2023" name="Plants (Basel)">
        <title>Bridging the Gap: Combining Genomics and Transcriptomics Approaches to Understand Stylosanthes scabra, an Orphan Legume from the Brazilian Caatinga.</title>
        <authorList>
            <person name="Ferreira-Neto J.R.C."/>
            <person name="da Silva M.D."/>
            <person name="Binneck E."/>
            <person name="de Melo N.F."/>
            <person name="da Silva R.H."/>
            <person name="de Melo A.L.T.M."/>
            <person name="Pandolfi V."/>
            <person name="Bustamante F.O."/>
            <person name="Brasileiro-Vidal A.C."/>
            <person name="Benko-Iseppon A.M."/>
        </authorList>
    </citation>
    <scope>NUCLEOTIDE SEQUENCE [LARGE SCALE GENOMIC DNA]</scope>
    <source>
        <tissue evidence="2">Leaves</tissue>
    </source>
</reference>
<dbReference type="Proteomes" id="UP001341840">
    <property type="component" value="Unassembled WGS sequence"/>
</dbReference>
<accession>A0ABU6YQY2</accession>
<gene>
    <name evidence="2" type="ORF">PIB30_087118</name>
</gene>
<evidence type="ECO:0000313" key="2">
    <source>
        <dbReference type="EMBL" id="MED6212815.1"/>
    </source>
</evidence>
<keyword evidence="3" id="KW-1185">Reference proteome</keyword>
<feature type="region of interest" description="Disordered" evidence="1">
    <location>
        <begin position="1"/>
        <end position="31"/>
    </location>
</feature>
<evidence type="ECO:0000256" key="1">
    <source>
        <dbReference type="SAM" id="MobiDB-lite"/>
    </source>
</evidence>
<proteinExistence type="predicted"/>
<feature type="compositionally biased region" description="Acidic residues" evidence="1">
    <location>
        <begin position="9"/>
        <end position="26"/>
    </location>
</feature>
<comment type="caution">
    <text evidence="2">The sequence shown here is derived from an EMBL/GenBank/DDBJ whole genome shotgun (WGS) entry which is preliminary data.</text>
</comment>
<organism evidence="2 3">
    <name type="scientific">Stylosanthes scabra</name>
    <dbReference type="NCBI Taxonomy" id="79078"/>
    <lineage>
        <taxon>Eukaryota</taxon>
        <taxon>Viridiplantae</taxon>
        <taxon>Streptophyta</taxon>
        <taxon>Embryophyta</taxon>
        <taxon>Tracheophyta</taxon>
        <taxon>Spermatophyta</taxon>
        <taxon>Magnoliopsida</taxon>
        <taxon>eudicotyledons</taxon>
        <taxon>Gunneridae</taxon>
        <taxon>Pentapetalae</taxon>
        <taxon>rosids</taxon>
        <taxon>fabids</taxon>
        <taxon>Fabales</taxon>
        <taxon>Fabaceae</taxon>
        <taxon>Papilionoideae</taxon>
        <taxon>50 kb inversion clade</taxon>
        <taxon>dalbergioids sensu lato</taxon>
        <taxon>Dalbergieae</taxon>
        <taxon>Pterocarpus clade</taxon>
        <taxon>Stylosanthes</taxon>
    </lineage>
</organism>
<feature type="compositionally biased region" description="Pro residues" evidence="1">
    <location>
        <begin position="110"/>
        <end position="124"/>
    </location>
</feature>
<feature type="region of interest" description="Disordered" evidence="1">
    <location>
        <begin position="104"/>
        <end position="124"/>
    </location>
</feature>
<dbReference type="EMBL" id="JASCZI010243176">
    <property type="protein sequence ID" value="MED6212815.1"/>
    <property type="molecule type" value="Genomic_DNA"/>
</dbReference>